<dbReference type="SUPFAM" id="SSF49879">
    <property type="entry name" value="SMAD/FHA domain"/>
    <property type="match status" value="1"/>
</dbReference>
<dbReference type="InterPro" id="IPR017441">
    <property type="entry name" value="Protein_kinase_ATP_BS"/>
</dbReference>
<dbReference type="PROSITE" id="PS00108">
    <property type="entry name" value="PROTEIN_KINASE_ST"/>
    <property type="match status" value="1"/>
</dbReference>
<dbReference type="InterPro" id="IPR053235">
    <property type="entry name" value="Ser_Thr_kinase"/>
</dbReference>
<dbReference type="Gene3D" id="2.60.200.20">
    <property type="match status" value="1"/>
</dbReference>
<gene>
    <name evidence="8" type="ORF">TT172_LOCUS2982</name>
</gene>
<evidence type="ECO:0000256" key="2">
    <source>
        <dbReference type="ARBA" id="ARBA00022741"/>
    </source>
</evidence>
<name>A0A3S5CWD8_9PEZI</name>
<dbReference type="Gene3D" id="3.30.200.20">
    <property type="entry name" value="Phosphorylase Kinase, domain 1"/>
    <property type="match status" value="1"/>
</dbReference>
<dbReference type="PROSITE" id="PS50011">
    <property type="entry name" value="PROTEIN_KINASE_DOM"/>
    <property type="match status" value="1"/>
</dbReference>
<evidence type="ECO:0000259" key="7">
    <source>
        <dbReference type="PROSITE" id="PS50011"/>
    </source>
</evidence>
<dbReference type="Pfam" id="PF00069">
    <property type="entry name" value="Pkinase"/>
    <property type="match status" value="1"/>
</dbReference>
<dbReference type="Pfam" id="PF00498">
    <property type="entry name" value="FHA"/>
    <property type="match status" value="1"/>
</dbReference>
<dbReference type="InterPro" id="IPR008984">
    <property type="entry name" value="SMAD_FHA_dom_sf"/>
</dbReference>
<organism evidence="8 9">
    <name type="scientific">Thermothielavioides terrestris</name>
    <dbReference type="NCBI Taxonomy" id="2587410"/>
    <lineage>
        <taxon>Eukaryota</taxon>
        <taxon>Fungi</taxon>
        <taxon>Dikarya</taxon>
        <taxon>Ascomycota</taxon>
        <taxon>Pezizomycotina</taxon>
        <taxon>Sordariomycetes</taxon>
        <taxon>Sordariomycetidae</taxon>
        <taxon>Sordariales</taxon>
        <taxon>Chaetomiaceae</taxon>
        <taxon>Thermothielavioides</taxon>
    </lineage>
</organism>
<feature type="domain" description="FHA" evidence="6">
    <location>
        <begin position="89"/>
        <end position="146"/>
    </location>
</feature>
<proteinExistence type="inferred from homology"/>
<feature type="domain" description="Protein kinase" evidence="7">
    <location>
        <begin position="239"/>
        <end position="488"/>
    </location>
</feature>
<dbReference type="SMART" id="SM00220">
    <property type="entry name" value="S_TKc"/>
    <property type="match status" value="1"/>
</dbReference>
<keyword evidence="3 4" id="KW-0067">ATP-binding</keyword>
<accession>A0A3S5CWD8</accession>
<dbReference type="GO" id="GO:0005737">
    <property type="term" value="C:cytoplasm"/>
    <property type="evidence" value="ECO:0007669"/>
    <property type="project" value="TreeGrafter"/>
</dbReference>
<keyword evidence="2 4" id="KW-0547">Nucleotide-binding</keyword>
<dbReference type="AlphaFoldDB" id="A0A3S5CWD8"/>
<reference evidence="8 9" key="1">
    <citation type="submission" date="2018-04" db="EMBL/GenBank/DDBJ databases">
        <authorList>
            <person name="Huttner S."/>
            <person name="Dainat J."/>
        </authorList>
    </citation>
    <scope>NUCLEOTIDE SEQUENCE [LARGE SCALE GENOMIC DNA]</scope>
</reference>
<feature type="compositionally biased region" description="Basic and acidic residues" evidence="5">
    <location>
        <begin position="760"/>
        <end position="775"/>
    </location>
</feature>
<evidence type="ECO:0000256" key="1">
    <source>
        <dbReference type="ARBA" id="ARBA00005575"/>
    </source>
</evidence>
<dbReference type="Gene3D" id="1.10.510.10">
    <property type="entry name" value="Transferase(Phosphotransferase) domain 1"/>
    <property type="match status" value="1"/>
</dbReference>
<protein>
    <submittedName>
        <fullName evidence="8">58b91467-99f2-4e1f-b778-eb56634c081b</fullName>
    </submittedName>
</protein>
<sequence length="900" mass="100839">MVDPDIIAWVYPVGEAQKQDTVQYATRTVKKSRWARPPRRQRPTPAQLPRDAREATVPLQDDEDDDRELEFLPYLELRFSDGPRTSAGFVFGKDPDVSDIVIPSIQGISRRHFALTFRNNFEDGRYRLVVRDLGSTTGTTVTYNKQGKHCRRNFDWIISGFNTPDKARNIEVDLREDTVIFRVVVARHDLTSPTYIKNVERFLHGAAASDILFSALRLQSADATELNTAVHTPTNKPILLKQGVLGTGGFGEVSRYWNVSTGAEYACKRPLGHEYSREDWEKEIAIMKNMQHENIVRLCFSMLSPEPRLYLEYMELGNLSLENKRLPFRHQDCWDILRQSLSALVYLHCRREPIAHRDLKPQNILVKSRNPLHIKLADFGLAKAGSLKTYCGTATYRPPEIQMDNRSQRYTVAVDIWSLGVVILQLGYGLPSPGYGSTMAWCASIVKEAGTWESDGLIDILQRMLVLEPNQRAPAKACLSAVESHCEWSQAPGEAAGHVEGNGSGLWRQKSTSYQDYDDSAQSIASVDSEDMLDDGDYIVAEPSGAGRHARSNSPAPELRVFTQAPQHAAHINEAIPRPLDAYAWGLDHARPPSPAALLPGLSQQAPDLNPSRIVTPSAFLPLSAKSIAQEERDPSFKDEAFDQFVVFPPSSSVAGPQVEQPRSHLSTRELLHDRPDFALNASEILSASTVSPTDRHRYLARLKRRGFEADGNSPVWVPFRDGVFVCQAVGLERELEPLLSFPGVARPPVGENYLLLPRDPPRPREPQRPRDQPRAAEQQPLPEGFAVVRYNNDHAIAYKPFEREVNAAHLGRVYNINAHKFSKFFTRNPGMVKSVRRGGLAILRGTYISFEDAEVLCAHFGARFSPVRCLIDPTAGVAPANLVMARADQPNRRVLQRVH</sequence>
<feature type="compositionally biased region" description="Basic residues" evidence="5">
    <location>
        <begin position="28"/>
        <end position="42"/>
    </location>
</feature>
<comment type="similarity">
    <text evidence="1">Belongs to the protein kinase superfamily. CAMK Ser/Thr protein kinase family. CHEK2 subfamily.</text>
</comment>
<dbReference type="CDD" id="cd00060">
    <property type="entry name" value="FHA"/>
    <property type="match status" value="1"/>
</dbReference>
<feature type="binding site" evidence="4">
    <location>
        <position position="268"/>
    </location>
    <ligand>
        <name>ATP</name>
        <dbReference type="ChEBI" id="CHEBI:30616"/>
    </ligand>
</feature>
<dbReference type="PROSITE" id="PS00107">
    <property type="entry name" value="PROTEIN_KINASE_ATP"/>
    <property type="match status" value="1"/>
</dbReference>
<feature type="region of interest" description="Disordered" evidence="5">
    <location>
        <begin position="28"/>
        <end position="62"/>
    </location>
</feature>
<dbReference type="InterPro" id="IPR008271">
    <property type="entry name" value="Ser/Thr_kinase_AS"/>
</dbReference>
<dbReference type="InterPro" id="IPR011009">
    <property type="entry name" value="Kinase-like_dom_sf"/>
</dbReference>
<dbReference type="GO" id="GO:0005524">
    <property type="term" value="F:ATP binding"/>
    <property type="evidence" value="ECO:0007669"/>
    <property type="project" value="UniProtKB-UniRule"/>
</dbReference>
<evidence type="ECO:0000256" key="4">
    <source>
        <dbReference type="PROSITE-ProRule" id="PRU10141"/>
    </source>
</evidence>
<dbReference type="EMBL" id="OUUZ01000004">
    <property type="protein sequence ID" value="SPQ20563.1"/>
    <property type="molecule type" value="Genomic_DNA"/>
</dbReference>
<dbReference type="GO" id="GO:0004674">
    <property type="term" value="F:protein serine/threonine kinase activity"/>
    <property type="evidence" value="ECO:0007669"/>
    <property type="project" value="TreeGrafter"/>
</dbReference>
<feature type="region of interest" description="Disordered" evidence="5">
    <location>
        <begin position="753"/>
        <end position="779"/>
    </location>
</feature>
<dbReference type="SMART" id="SM00240">
    <property type="entry name" value="FHA"/>
    <property type="match status" value="1"/>
</dbReference>
<evidence type="ECO:0000313" key="8">
    <source>
        <dbReference type="EMBL" id="SPQ20563.1"/>
    </source>
</evidence>
<dbReference type="PROSITE" id="PS50006">
    <property type="entry name" value="FHA_DOMAIN"/>
    <property type="match status" value="1"/>
</dbReference>
<evidence type="ECO:0000259" key="6">
    <source>
        <dbReference type="PROSITE" id="PS50006"/>
    </source>
</evidence>
<evidence type="ECO:0000313" key="9">
    <source>
        <dbReference type="Proteomes" id="UP000289323"/>
    </source>
</evidence>
<dbReference type="PANTHER" id="PTHR24361">
    <property type="entry name" value="MITOGEN-ACTIVATED KINASE KINASE KINASE"/>
    <property type="match status" value="1"/>
</dbReference>
<dbReference type="Proteomes" id="UP000289323">
    <property type="component" value="Unassembled WGS sequence"/>
</dbReference>
<dbReference type="CDD" id="cd00180">
    <property type="entry name" value="PKc"/>
    <property type="match status" value="1"/>
</dbReference>
<dbReference type="SUPFAM" id="SSF56112">
    <property type="entry name" value="Protein kinase-like (PK-like)"/>
    <property type="match status" value="1"/>
</dbReference>
<evidence type="ECO:0000256" key="5">
    <source>
        <dbReference type="SAM" id="MobiDB-lite"/>
    </source>
</evidence>
<dbReference type="InterPro" id="IPR000253">
    <property type="entry name" value="FHA_dom"/>
</dbReference>
<dbReference type="InterPro" id="IPR000719">
    <property type="entry name" value="Prot_kinase_dom"/>
</dbReference>
<evidence type="ECO:0000256" key="3">
    <source>
        <dbReference type="ARBA" id="ARBA00022840"/>
    </source>
</evidence>